<name>A0AA87ZGT2_FICCA</name>
<dbReference type="GO" id="GO:0005524">
    <property type="term" value="F:ATP binding"/>
    <property type="evidence" value="ECO:0007669"/>
    <property type="project" value="UniProtKB-KW"/>
</dbReference>
<dbReference type="EMBL" id="BTGU01000003">
    <property type="protein sequence ID" value="GMN31515.1"/>
    <property type="molecule type" value="Genomic_DNA"/>
</dbReference>
<evidence type="ECO:0000313" key="6">
    <source>
        <dbReference type="EMBL" id="GMN31515.1"/>
    </source>
</evidence>
<dbReference type="Pfam" id="PF13087">
    <property type="entry name" value="AAA_12"/>
    <property type="match status" value="1"/>
</dbReference>
<dbReference type="Gene3D" id="3.40.50.300">
    <property type="entry name" value="P-loop containing nucleotide triphosphate hydrolases"/>
    <property type="match status" value="1"/>
</dbReference>
<keyword evidence="2" id="KW-0378">Hydrolase</keyword>
<dbReference type="InterPro" id="IPR047187">
    <property type="entry name" value="SF1_C_Upf1"/>
</dbReference>
<evidence type="ECO:0000259" key="5">
    <source>
        <dbReference type="Pfam" id="PF13087"/>
    </source>
</evidence>
<evidence type="ECO:0000313" key="7">
    <source>
        <dbReference type="Proteomes" id="UP001187192"/>
    </source>
</evidence>
<sequence length="321" mass="36124">MKVRVGVISPYKAQVHAITEKVGKRYSSDAQNNFSVSIRSVDGFQGGEEDLIIISTVRCNASGSVGFLSNRQRANVAITRARYCLWIVGNGTTLGNSESVWEKLVDDAKKRNCFHNAEEDQNLAHAIAAALLELNQINDLVNADSFLFKSAKWKVCFTSAFWTSMRRVRNKELSKKVLSLLEKLSSGWRQTEKERTPVDRSGESSSLFVEHYKVNKQLYLVWSVDILAETSNCTQVLKVWDILPFSDIPNLSNQLEISYGSYTVEKMTRCMHRSRDGSLVVPMKWSVDSSSHEADPMQFLSKPLASLSLRDAPETSSKTKR</sequence>
<evidence type="ECO:0000256" key="2">
    <source>
        <dbReference type="ARBA" id="ARBA00022801"/>
    </source>
</evidence>
<dbReference type="InterPro" id="IPR027417">
    <property type="entry name" value="P-loop_NTPase"/>
</dbReference>
<dbReference type="CDD" id="cd18808">
    <property type="entry name" value="SF1_C_Upf1"/>
    <property type="match status" value="1"/>
</dbReference>
<organism evidence="6 7">
    <name type="scientific">Ficus carica</name>
    <name type="common">Common fig</name>
    <dbReference type="NCBI Taxonomy" id="3494"/>
    <lineage>
        <taxon>Eukaryota</taxon>
        <taxon>Viridiplantae</taxon>
        <taxon>Streptophyta</taxon>
        <taxon>Embryophyta</taxon>
        <taxon>Tracheophyta</taxon>
        <taxon>Spermatophyta</taxon>
        <taxon>Magnoliopsida</taxon>
        <taxon>eudicotyledons</taxon>
        <taxon>Gunneridae</taxon>
        <taxon>Pentapetalae</taxon>
        <taxon>rosids</taxon>
        <taxon>fabids</taxon>
        <taxon>Rosales</taxon>
        <taxon>Moraceae</taxon>
        <taxon>Ficeae</taxon>
        <taxon>Ficus</taxon>
    </lineage>
</organism>
<dbReference type="FunFam" id="3.40.50.300:FF:000326">
    <property type="entry name" value="P-loop containing nucleoside triphosphate hydrolase"/>
    <property type="match status" value="1"/>
</dbReference>
<keyword evidence="1" id="KW-0547">Nucleotide-binding</keyword>
<feature type="domain" description="DNA2/NAM7 helicase-like C-terminal" evidence="5">
    <location>
        <begin position="4"/>
        <end position="90"/>
    </location>
</feature>
<dbReference type="InterPro" id="IPR039904">
    <property type="entry name" value="TRANK1"/>
</dbReference>
<gene>
    <name evidence="6" type="ORF">TIFTF001_003284</name>
</gene>
<dbReference type="PANTHER" id="PTHR21529">
    <property type="entry name" value="MAMMARY TURMOR VIRUS RECEPTOR HOMOLOG 1, 2 MTVR1, 2"/>
    <property type="match status" value="1"/>
</dbReference>
<evidence type="ECO:0000256" key="1">
    <source>
        <dbReference type="ARBA" id="ARBA00022741"/>
    </source>
</evidence>
<dbReference type="SUPFAM" id="SSF52540">
    <property type="entry name" value="P-loop containing nucleoside triphosphate hydrolases"/>
    <property type="match status" value="1"/>
</dbReference>
<dbReference type="GO" id="GO:0016787">
    <property type="term" value="F:hydrolase activity"/>
    <property type="evidence" value="ECO:0007669"/>
    <property type="project" value="UniProtKB-KW"/>
</dbReference>
<keyword evidence="3" id="KW-0347">Helicase</keyword>
<keyword evidence="4" id="KW-0067">ATP-binding</keyword>
<keyword evidence="7" id="KW-1185">Reference proteome</keyword>
<dbReference type="InterPro" id="IPR041679">
    <property type="entry name" value="DNA2/NAM7-like_C"/>
</dbReference>
<evidence type="ECO:0000256" key="4">
    <source>
        <dbReference type="ARBA" id="ARBA00022840"/>
    </source>
</evidence>
<dbReference type="PANTHER" id="PTHR21529:SF4">
    <property type="entry name" value="TPR AND ANKYRIN REPEAT-CONTAINING PROTEIN 1"/>
    <property type="match status" value="1"/>
</dbReference>
<accession>A0AA87ZGT2</accession>
<evidence type="ECO:0000256" key="3">
    <source>
        <dbReference type="ARBA" id="ARBA00022806"/>
    </source>
</evidence>
<dbReference type="Proteomes" id="UP001187192">
    <property type="component" value="Unassembled WGS sequence"/>
</dbReference>
<dbReference type="GO" id="GO:0004386">
    <property type="term" value="F:helicase activity"/>
    <property type="evidence" value="ECO:0007669"/>
    <property type="project" value="UniProtKB-KW"/>
</dbReference>
<dbReference type="GO" id="GO:0005694">
    <property type="term" value="C:chromosome"/>
    <property type="evidence" value="ECO:0007669"/>
    <property type="project" value="UniProtKB-ARBA"/>
</dbReference>
<dbReference type="AlphaFoldDB" id="A0AA87ZGT2"/>
<protein>
    <recommendedName>
        <fullName evidence="5">DNA2/NAM7 helicase-like C-terminal domain-containing protein</fullName>
    </recommendedName>
</protein>
<reference evidence="6" key="1">
    <citation type="submission" date="2023-07" db="EMBL/GenBank/DDBJ databases">
        <title>draft genome sequence of fig (Ficus carica).</title>
        <authorList>
            <person name="Takahashi T."/>
            <person name="Nishimura K."/>
        </authorList>
    </citation>
    <scope>NUCLEOTIDE SEQUENCE</scope>
</reference>
<proteinExistence type="predicted"/>
<comment type="caution">
    <text evidence="6">The sequence shown here is derived from an EMBL/GenBank/DDBJ whole genome shotgun (WGS) entry which is preliminary data.</text>
</comment>